<sequence>MDYKLPVNSKNFQTILNTDANEDTFELLYTALEYCVISFKGTAGPKDCTLKDLRQYLDKIIPLNSEIKERCLKKAALMKEPRFELDLRVRRNKNSKFLAGELFSKCHLKDKKTTICCARPTVANLEWPKRLKGSTHHVIRLKTFDKTVIYVDIYRKAEDRTLEADQKEADRGNSGHGNANTSETIKKAELKGRYKLKVAKIHSDGLDKWVPVRYPNTRTYEGHVHAIAKFQVKSSPCKLDAVARHLLIIKLSVEKHRQNTTAKITNWDCISTPESLSLINMHSIVANISACEDSLCKFIVVNHLVLEETEVSFQFRYTLLKNCVENVKTRKQPLKVNSKTEISLTNLYKRHYEALKTDCLSFMQNLHAQDINGNKNYRIDFETALRAISFSESITGEKCDPTDCLNSEAEKWYEKTRKIISASEDKTKCLTEILEQERVFLTAADKVLEKTHPEISYTTIIYQHIDIFINEVLKKQVEDLSIDYLKSPDNVEQRMSADIQLFEASKKLIKYIYKSAFVFKSQYSEMRKWFGLTVIERWFHCKQQTAIEQIRMALRLDRAVNMNPKLSDMTTWQKISSSCNEITTILQNNLVKLKDLVESPEGENLFINSLQECCSVIADEYKSRSFSEINPINIDNVRSSFDTRKNSASPDLSCATNGIHAEFESSCDETKTSDRYEEPPKVIEDAGSPSEASKNAVIAGSSCDETKTSDRYEEPPKEIEDAGSPSEASKNADITESSCDKPKLVTDMKNLLKKSKMLEVLLKQAKMLIMLEVPVKTAKIVTELKNLMKFQKTLKNLKMEV</sequence>
<accession>A0AAV6V011</accession>
<gene>
    <name evidence="2" type="ORF">JTE90_023034</name>
</gene>
<feature type="compositionally biased region" description="Basic and acidic residues" evidence="1">
    <location>
        <begin position="704"/>
        <end position="720"/>
    </location>
</feature>
<protein>
    <submittedName>
        <fullName evidence="2">Uncharacterized protein</fullName>
    </submittedName>
</protein>
<reference evidence="2 3" key="1">
    <citation type="journal article" date="2022" name="Nat. Ecol. Evol.">
        <title>A masculinizing supergene underlies an exaggerated male reproductive morph in a spider.</title>
        <authorList>
            <person name="Hendrickx F."/>
            <person name="De Corte Z."/>
            <person name="Sonet G."/>
            <person name="Van Belleghem S.M."/>
            <person name="Kostlbacher S."/>
            <person name="Vangestel C."/>
        </authorList>
    </citation>
    <scope>NUCLEOTIDE SEQUENCE [LARGE SCALE GENOMIC DNA]</scope>
    <source>
        <strain evidence="2">W744_W776</strain>
    </source>
</reference>
<proteinExistence type="predicted"/>
<feature type="region of interest" description="Disordered" evidence="1">
    <location>
        <begin position="665"/>
        <end position="739"/>
    </location>
</feature>
<dbReference type="EMBL" id="JAFNEN010000195">
    <property type="protein sequence ID" value="KAG8190062.1"/>
    <property type="molecule type" value="Genomic_DNA"/>
</dbReference>
<organism evidence="2 3">
    <name type="scientific">Oedothorax gibbosus</name>
    <dbReference type="NCBI Taxonomy" id="931172"/>
    <lineage>
        <taxon>Eukaryota</taxon>
        <taxon>Metazoa</taxon>
        <taxon>Ecdysozoa</taxon>
        <taxon>Arthropoda</taxon>
        <taxon>Chelicerata</taxon>
        <taxon>Arachnida</taxon>
        <taxon>Araneae</taxon>
        <taxon>Araneomorphae</taxon>
        <taxon>Entelegynae</taxon>
        <taxon>Araneoidea</taxon>
        <taxon>Linyphiidae</taxon>
        <taxon>Erigoninae</taxon>
        <taxon>Oedothorax</taxon>
    </lineage>
</organism>
<keyword evidence="3" id="KW-1185">Reference proteome</keyword>
<evidence type="ECO:0000256" key="1">
    <source>
        <dbReference type="SAM" id="MobiDB-lite"/>
    </source>
</evidence>
<feature type="compositionally biased region" description="Polar residues" evidence="1">
    <location>
        <begin position="726"/>
        <end position="737"/>
    </location>
</feature>
<feature type="compositionally biased region" description="Basic and acidic residues" evidence="1">
    <location>
        <begin position="668"/>
        <end position="684"/>
    </location>
</feature>
<comment type="caution">
    <text evidence="2">The sequence shown here is derived from an EMBL/GenBank/DDBJ whole genome shotgun (WGS) entry which is preliminary data.</text>
</comment>
<evidence type="ECO:0000313" key="2">
    <source>
        <dbReference type="EMBL" id="KAG8190062.1"/>
    </source>
</evidence>
<dbReference type="AlphaFoldDB" id="A0AAV6V011"/>
<name>A0AAV6V011_9ARAC</name>
<dbReference type="Proteomes" id="UP000827092">
    <property type="component" value="Unassembled WGS sequence"/>
</dbReference>
<evidence type="ECO:0000313" key="3">
    <source>
        <dbReference type="Proteomes" id="UP000827092"/>
    </source>
</evidence>